<dbReference type="RefSeq" id="WP_274494126.1">
    <property type="nucleotide sequence ID" value="NZ_CP118166.1"/>
</dbReference>
<dbReference type="SUPFAM" id="SSF54427">
    <property type="entry name" value="NTF2-like"/>
    <property type="match status" value="1"/>
</dbReference>
<dbReference type="Gene3D" id="3.10.450.50">
    <property type="match status" value="1"/>
</dbReference>
<dbReference type="AlphaFoldDB" id="A0AAF0CGI3"/>
<dbReference type="Proteomes" id="UP001214043">
    <property type="component" value="Chromosome"/>
</dbReference>
<dbReference type="KEGG" id="hfl:PUV54_03300"/>
<evidence type="ECO:0000313" key="1">
    <source>
        <dbReference type="EMBL" id="WDI32218.1"/>
    </source>
</evidence>
<dbReference type="Pfam" id="PF12893">
    <property type="entry name" value="Lumazine_bd_2"/>
    <property type="match status" value="1"/>
</dbReference>
<organism evidence="1 2">
    <name type="scientific">Hyphococcus flavus</name>
    <dbReference type="NCBI Taxonomy" id="1866326"/>
    <lineage>
        <taxon>Bacteria</taxon>
        <taxon>Pseudomonadati</taxon>
        <taxon>Pseudomonadota</taxon>
        <taxon>Alphaproteobacteria</taxon>
        <taxon>Parvularculales</taxon>
        <taxon>Parvularculaceae</taxon>
        <taxon>Hyphococcus</taxon>
    </lineage>
</organism>
<reference evidence="1" key="1">
    <citation type="submission" date="2023-02" db="EMBL/GenBank/DDBJ databases">
        <title>Genome sequence of Hyphococcus flavus.</title>
        <authorList>
            <person name="Rong J.-C."/>
            <person name="Zhao Q."/>
            <person name="Yi M."/>
            <person name="Wu J.-Y."/>
        </authorList>
    </citation>
    <scope>NUCLEOTIDE SEQUENCE</scope>
    <source>
        <strain evidence="1">MCCC 1K03223</strain>
    </source>
</reference>
<protein>
    <submittedName>
        <fullName evidence="1">Nuclear transport factor 2 family protein</fullName>
    </submittedName>
</protein>
<sequence>MPDQFAAINGVLRNYYDGLYHCDVALLKTVFHENAHYHTTSPGEHLHYDMETYFGVIAERMPPAAGEAYGYEVETIRFAGNDTAFAILKCEMMGKRFTDFLSFIRENNEWRIVAKVFHYDLIEGEA</sequence>
<proteinExistence type="predicted"/>
<dbReference type="InterPro" id="IPR032710">
    <property type="entry name" value="NTF2-like_dom_sf"/>
</dbReference>
<keyword evidence="2" id="KW-1185">Reference proteome</keyword>
<dbReference type="EMBL" id="CP118166">
    <property type="protein sequence ID" value="WDI32218.1"/>
    <property type="molecule type" value="Genomic_DNA"/>
</dbReference>
<name>A0AAF0CGI3_9PROT</name>
<evidence type="ECO:0000313" key="2">
    <source>
        <dbReference type="Proteomes" id="UP001214043"/>
    </source>
</evidence>
<dbReference type="InterPro" id="IPR039437">
    <property type="entry name" value="FrzH/put_lumazine-bd"/>
</dbReference>
<accession>A0AAF0CGI3</accession>
<gene>
    <name evidence="1" type="ORF">PUV54_03300</name>
</gene>